<reference evidence="1 2" key="1">
    <citation type="submission" date="2018-07" db="EMBL/GenBank/DDBJ databases">
        <title>Draft genome sequence of Ancylomarina sp. M1P.</title>
        <authorList>
            <person name="Yadav S."/>
            <person name="Villanueva L."/>
            <person name="Damste J.S.S."/>
        </authorList>
    </citation>
    <scope>NUCLEOTIDE SEQUENCE [LARGE SCALE GENOMIC DNA]</scope>
    <source>
        <strain evidence="1 2">M1P</strain>
    </source>
</reference>
<proteinExistence type="predicted"/>
<gene>
    <name evidence="1" type="ORF">DWB61_15750</name>
</gene>
<protein>
    <submittedName>
        <fullName evidence="1">Uncharacterized protein</fullName>
    </submittedName>
</protein>
<evidence type="ECO:0000313" key="1">
    <source>
        <dbReference type="EMBL" id="RRG19357.1"/>
    </source>
</evidence>
<dbReference type="AlphaFoldDB" id="A0A425XXG5"/>
<evidence type="ECO:0000313" key="2">
    <source>
        <dbReference type="Proteomes" id="UP000285794"/>
    </source>
</evidence>
<accession>A0A425XXG5</accession>
<dbReference type="EMBL" id="QQWG01000021">
    <property type="protein sequence ID" value="RRG19357.1"/>
    <property type="molecule type" value="Genomic_DNA"/>
</dbReference>
<sequence length="147" mass="16929">MLLPYTNLQKMKTIYIFLLVLVSTAFTTLAQDNTLMKECSKYLHSPFVSDGQEYKAELNSGESSEFHTTFYSGNHYRIAGVSNQKDSQLIFTIYDQENRVLFTNIKYGSTPYWDFEFESTLNCTIKVQYISKAKKPGSILLLIGFKQ</sequence>
<name>A0A425XXG5_9BACT</name>
<comment type="caution">
    <text evidence="1">The sequence shown here is derived from an EMBL/GenBank/DDBJ whole genome shotgun (WGS) entry which is preliminary data.</text>
</comment>
<organism evidence="1 2">
    <name type="scientific">Ancylomarina euxinus</name>
    <dbReference type="NCBI Taxonomy" id="2283627"/>
    <lineage>
        <taxon>Bacteria</taxon>
        <taxon>Pseudomonadati</taxon>
        <taxon>Bacteroidota</taxon>
        <taxon>Bacteroidia</taxon>
        <taxon>Marinilabiliales</taxon>
        <taxon>Marinifilaceae</taxon>
        <taxon>Ancylomarina</taxon>
    </lineage>
</organism>
<keyword evidence="2" id="KW-1185">Reference proteome</keyword>
<dbReference type="Proteomes" id="UP000285794">
    <property type="component" value="Unassembled WGS sequence"/>
</dbReference>